<comment type="caution">
    <text evidence="10">The sequence shown here is derived from an EMBL/GenBank/DDBJ whole genome shotgun (WGS) entry which is preliminary data.</text>
</comment>
<dbReference type="AlphaFoldDB" id="A0A537IT95"/>
<dbReference type="InterPro" id="IPR050196">
    <property type="entry name" value="Cytochrome_P450_Monoox"/>
</dbReference>
<dbReference type="EMBL" id="VBAP01000061">
    <property type="protein sequence ID" value="TMI73906.1"/>
    <property type="molecule type" value="Genomic_DNA"/>
</dbReference>
<evidence type="ECO:0000256" key="7">
    <source>
        <dbReference type="PIRSR" id="PIRSR602401-1"/>
    </source>
</evidence>
<feature type="binding site" description="axial binding residue" evidence="7">
    <location>
        <position position="565"/>
    </location>
    <ligand>
        <name>heme</name>
        <dbReference type="ChEBI" id="CHEBI:30413"/>
    </ligand>
    <ligandPart>
        <name>Fe</name>
        <dbReference type="ChEBI" id="CHEBI:18248"/>
    </ligandPart>
</feature>
<dbReference type="GO" id="GO:0016705">
    <property type="term" value="F:oxidoreductase activity, acting on paired donors, with incorporation or reduction of molecular oxygen"/>
    <property type="evidence" value="ECO:0007669"/>
    <property type="project" value="InterPro"/>
</dbReference>
<evidence type="ECO:0000256" key="9">
    <source>
        <dbReference type="SAM" id="Phobius"/>
    </source>
</evidence>
<evidence type="ECO:0000256" key="6">
    <source>
        <dbReference type="ARBA" id="ARBA00023033"/>
    </source>
</evidence>
<feature type="transmembrane region" description="Helical" evidence="9">
    <location>
        <begin position="6"/>
        <end position="26"/>
    </location>
</feature>
<dbReference type="InterPro" id="IPR002401">
    <property type="entry name" value="Cyt_P450_E_grp-I"/>
</dbReference>
<evidence type="ECO:0000256" key="2">
    <source>
        <dbReference type="ARBA" id="ARBA00022617"/>
    </source>
</evidence>
<dbReference type="InterPro" id="IPR036396">
    <property type="entry name" value="Cyt_P450_sf"/>
</dbReference>
<dbReference type="Gene3D" id="1.10.630.10">
    <property type="entry name" value="Cytochrome P450"/>
    <property type="match status" value="1"/>
</dbReference>
<comment type="similarity">
    <text evidence="1 8">Belongs to the cytochrome P450 family.</text>
</comment>
<keyword evidence="9" id="KW-0472">Membrane</keyword>
<dbReference type="GO" id="GO:0020037">
    <property type="term" value="F:heme binding"/>
    <property type="evidence" value="ECO:0007669"/>
    <property type="project" value="InterPro"/>
</dbReference>
<dbReference type="GO" id="GO:0004497">
    <property type="term" value="F:monooxygenase activity"/>
    <property type="evidence" value="ECO:0007669"/>
    <property type="project" value="UniProtKB-KW"/>
</dbReference>
<dbReference type="Pfam" id="PF00067">
    <property type="entry name" value="p450"/>
    <property type="match status" value="1"/>
</dbReference>
<evidence type="ECO:0000256" key="3">
    <source>
        <dbReference type="ARBA" id="ARBA00022723"/>
    </source>
</evidence>
<proteinExistence type="inferred from homology"/>
<evidence type="ECO:0000256" key="5">
    <source>
        <dbReference type="ARBA" id="ARBA00023004"/>
    </source>
</evidence>
<keyword evidence="9" id="KW-1133">Transmembrane helix</keyword>
<feature type="transmembrane region" description="Helical" evidence="9">
    <location>
        <begin position="113"/>
        <end position="134"/>
    </location>
</feature>
<keyword evidence="3 7" id="KW-0479">Metal-binding</keyword>
<sequence length="621" mass="68037">MSRASLDLLLAVGWAGQTATWVWALVRVGRRAAARREWAPELAVRAGVVALVVWALVARAGGRFPLADGVMVACVALFLTGHALAAFGRLQLGDAWGIGTRPRPGLEAPVRARIYRVVAHPIYVGTTAAAVAQLAVLQNLPSLLLVAGAAAVNPWKIARERRFLRRSASRTAPGPSGHPFLGHVPAFRREPLGFLLRAVQEWGDVVALRIARRPAYLVWRPEHVQQVLQTNQRIYSKQVGPLERLSLVLGRGLVTSTGDLWRRQRRLVQPAFHPEALAAAGRAMARAIGELVNRWRPLAQQGMVVDVHGEMMRLTFCVVGETLFGADLRGAADCVRGALAVIQRQTNERLDTLVPLPLWVPTARNRAFRQALATLDRVVGDVIAARRAAGNGAGRADLLAALMAARDEGMGGRMAQRQLRDEIVTLLLAGHENTGNALSWMWYLVARHPQVACRVVEELDRVLAGRPPEWADLPALPYTRMVTEEALRLYPTSWLMLRRAEEPDEIGGFAITRGAIVLISPYLTHRHPEHWPDPEVFDPERFEEGRSAARHPFAYLPFGGGPRKCVGSGFAAGELRLVLAAVAQRYRLELGPGQVVDPLPVVSLPPRGGLPLRVRLLSGRD</sequence>
<dbReference type="PRINTS" id="PR00385">
    <property type="entry name" value="P450"/>
</dbReference>
<evidence type="ECO:0000313" key="10">
    <source>
        <dbReference type="EMBL" id="TMI73906.1"/>
    </source>
</evidence>
<dbReference type="PANTHER" id="PTHR24291">
    <property type="entry name" value="CYTOCHROME P450 FAMILY 4"/>
    <property type="match status" value="1"/>
</dbReference>
<reference evidence="10 11" key="1">
    <citation type="journal article" date="2019" name="Nat. Microbiol.">
        <title>Mediterranean grassland soil C-N compound turnover is dependent on rainfall and depth, and is mediated by genomically divergent microorganisms.</title>
        <authorList>
            <person name="Diamond S."/>
            <person name="Andeer P.F."/>
            <person name="Li Z."/>
            <person name="Crits-Christoph A."/>
            <person name="Burstein D."/>
            <person name="Anantharaman K."/>
            <person name="Lane K.R."/>
            <person name="Thomas B.C."/>
            <person name="Pan C."/>
            <person name="Northen T.R."/>
            <person name="Banfield J.F."/>
        </authorList>
    </citation>
    <scope>NUCLEOTIDE SEQUENCE [LARGE SCALE GENOMIC DNA]</scope>
    <source>
        <strain evidence="10">NP_8</strain>
    </source>
</reference>
<dbReference type="SUPFAM" id="SSF48264">
    <property type="entry name" value="Cytochrome P450"/>
    <property type="match status" value="1"/>
</dbReference>
<comment type="cofactor">
    <cofactor evidence="7">
        <name>heme</name>
        <dbReference type="ChEBI" id="CHEBI:30413"/>
    </cofactor>
</comment>
<gene>
    <name evidence="10" type="ORF">E6H05_08600</name>
</gene>
<dbReference type="PROSITE" id="PS00086">
    <property type="entry name" value="CYTOCHROME_P450"/>
    <property type="match status" value="1"/>
</dbReference>
<dbReference type="PANTHER" id="PTHR24291:SF50">
    <property type="entry name" value="BIFUNCTIONAL ALBAFLAVENONE MONOOXYGENASE_TERPENE SYNTHASE"/>
    <property type="match status" value="1"/>
</dbReference>
<protein>
    <submittedName>
        <fullName evidence="10">Cytochrome P450</fullName>
    </submittedName>
</protein>
<dbReference type="Gene3D" id="1.20.120.1630">
    <property type="match status" value="1"/>
</dbReference>
<accession>A0A537IT95</accession>
<keyword evidence="9" id="KW-0812">Transmembrane</keyword>
<dbReference type="InterPro" id="IPR017972">
    <property type="entry name" value="Cyt_P450_CS"/>
</dbReference>
<feature type="transmembrane region" description="Helical" evidence="9">
    <location>
        <begin position="38"/>
        <end position="57"/>
    </location>
</feature>
<evidence type="ECO:0000256" key="8">
    <source>
        <dbReference type="RuleBase" id="RU000461"/>
    </source>
</evidence>
<evidence type="ECO:0000256" key="4">
    <source>
        <dbReference type="ARBA" id="ARBA00023002"/>
    </source>
</evidence>
<keyword evidence="5 7" id="KW-0408">Iron</keyword>
<keyword evidence="4 8" id="KW-0560">Oxidoreductase</keyword>
<dbReference type="InterPro" id="IPR001128">
    <property type="entry name" value="Cyt_P450"/>
</dbReference>
<keyword evidence="2 7" id="KW-0349">Heme</keyword>
<organism evidence="10 11">
    <name type="scientific">Candidatus Segetimicrobium genomatis</name>
    <dbReference type="NCBI Taxonomy" id="2569760"/>
    <lineage>
        <taxon>Bacteria</taxon>
        <taxon>Bacillati</taxon>
        <taxon>Candidatus Sysuimicrobiota</taxon>
        <taxon>Candidatus Sysuimicrobiia</taxon>
        <taxon>Candidatus Sysuimicrobiales</taxon>
        <taxon>Candidatus Segetimicrobiaceae</taxon>
        <taxon>Candidatus Segetimicrobium</taxon>
    </lineage>
</organism>
<name>A0A537IT95_9BACT</name>
<dbReference type="GO" id="GO:0005506">
    <property type="term" value="F:iron ion binding"/>
    <property type="evidence" value="ECO:0007669"/>
    <property type="project" value="InterPro"/>
</dbReference>
<dbReference type="Proteomes" id="UP000318834">
    <property type="component" value="Unassembled WGS sequence"/>
</dbReference>
<feature type="transmembrane region" description="Helical" evidence="9">
    <location>
        <begin position="69"/>
        <end position="92"/>
    </location>
</feature>
<evidence type="ECO:0000313" key="11">
    <source>
        <dbReference type="Proteomes" id="UP000318834"/>
    </source>
</evidence>
<evidence type="ECO:0000256" key="1">
    <source>
        <dbReference type="ARBA" id="ARBA00010617"/>
    </source>
</evidence>
<keyword evidence="6 8" id="KW-0503">Monooxygenase</keyword>
<dbReference type="PRINTS" id="PR00463">
    <property type="entry name" value="EP450I"/>
</dbReference>
<dbReference type="CDD" id="cd20620">
    <property type="entry name" value="CYP132-like"/>
    <property type="match status" value="1"/>
</dbReference>